<dbReference type="Proteomes" id="UP000184226">
    <property type="component" value="Unassembled WGS sequence"/>
</dbReference>
<evidence type="ECO:0000256" key="2">
    <source>
        <dbReference type="SAM" id="SignalP"/>
    </source>
</evidence>
<proteinExistence type="predicted"/>
<accession>A0A1M5X1T4</accession>
<sequence length="381" mass="41062">MKFFSPIRRLAAALAWSAAASCALAAGGQPGPALHDLAPIRLYSVPEVEVGPPVPLPDPAEAPSGQDALPPEQGIPDISYDFFWDQGDSRKWRAAKVSSASPGLRGTSGRGRAPGLRAPWLSAPSKDPWTFGASNWRYTGEQGLGITLGTNEITVPAWGNTARIGGVSVSQSSQLSSGEVHAWQYSMSVGALDYSPSQTQGDLVYGPTASNTMLRYRLSPQFTLESQLEMAPQLVTTGVGGRYTTRGWGAWSAGLAKANHGMQQGWRYQAAYEVDVLDDLKLSWLNESHTAGFADLSRYQDAAASLGGVRQRLTATVPLGRWGDLAGMYENSRSTLGDTQRSFGFTQQFWYSPNLRIGLQAERQLVTGDYDVGIRFSVPIN</sequence>
<gene>
    <name evidence="3" type="ORF">SAMN04488135_10680</name>
</gene>
<evidence type="ECO:0000256" key="1">
    <source>
        <dbReference type="SAM" id="MobiDB-lite"/>
    </source>
</evidence>
<dbReference type="RefSeq" id="WP_073103532.1">
    <property type="nucleotide sequence ID" value="NZ_FQXE01000006.1"/>
</dbReference>
<name>A0A1M5X1T4_9BURK</name>
<evidence type="ECO:0008006" key="5">
    <source>
        <dbReference type="Google" id="ProtNLM"/>
    </source>
</evidence>
<dbReference type="STRING" id="658167.SAMN04488135_10680"/>
<dbReference type="PROSITE" id="PS51257">
    <property type="entry name" value="PROKAR_LIPOPROTEIN"/>
    <property type="match status" value="1"/>
</dbReference>
<feature type="signal peptide" evidence="2">
    <location>
        <begin position="1"/>
        <end position="25"/>
    </location>
</feature>
<evidence type="ECO:0000313" key="3">
    <source>
        <dbReference type="EMBL" id="SHH93434.1"/>
    </source>
</evidence>
<organism evidence="3 4">
    <name type="scientific">Pollutimonas bauzanensis</name>
    <dbReference type="NCBI Taxonomy" id="658167"/>
    <lineage>
        <taxon>Bacteria</taxon>
        <taxon>Pseudomonadati</taxon>
        <taxon>Pseudomonadota</taxon>
        <taxon>Betaproteobacteria</taxon>
        <taxon>Burkholderiales</taxon>
        <taxon>Alcaligenaceae</taxon>
        <taxon>Pollutimonas</taxon>
    </lineage>
</organism>
<dbReference type="OrthoDB" id="8676179at2"/>
<feature type="region of interest" description="Disordered" evidence="1">
    <location>
        <begin position="100"/>
        <end position="119"/>
    </location>
</feature>
<evidence type="ECO:0000313" key="4">
    <source>
        <dbReference type="Proteomes" id="UP000184226"/>
    </source>
</evidence>
<protein>
    <recommendedName>
        <fullName evidence="5">MetA-pathway of phenol degradation</fullName>
    </recommendedName>
</protein>
<dbReference type="AlphaFoldDB" id="A0A1M5X1T4"/>
<reference evidence="3 4" key="1">
    <citation type="submission" date="2016-11" db="EMBL/GenBank/DDBJ databases">
        <authorList>
            <person name="Jaros S."/>
            <person name="Januszkiewicz K."/>
            <person name="Wedrychowicz H."/>
        </authorList>
    </citation>
    <scope>NUCLEOTIDE SEQUENCE [LARGE SCALE GENOMIC DNA]</scope>
    <source>
        <strain evidence="3 4">CGMCC 1.10190</strain>
    </source>
</reference>
<feature type="chain" id="PRO_5011979787" description="MetA-pathway of phenol degradation" evidence="2">
    <location>
        <begin position="26"/>
        <end position="381"/>
    </location>
</feature>
<keyword evidence="2" id="KW-0732">Signal</keyword>
<feature type="region of interest" description="Disordered" evidence="1">
    <location>
        <begin position="51"/>
        <end position="71"/>
    </location>
</feature>
<keyword evidence="4" id="KW-1185">Reference proteome</keyword>
<dbReference type="EMBL" id="FQXE01000006">
    <property type="protein sequence ID" value="SHH93434.1"/>
    <property type="molecule type" value="Genomic_DNA"/>
</dbReference>